<keyword evidence="2" id="KW-0812">Transmembrane</keyword>
<evidence type="ECO:0000313" key="4">
    <source>
        <dbReference type="Proteomes" id="UP000011560"/>
    </source>
</evidence>
<organism evidence="3 4">
    <name type="scientific">Halovivax asiaticus JCM 14624</name>
    <dbReference type="NCBI Taxonomy" id="1227490"/>
    <lineage>
        <taxon>Archaea</taxon>
        <taxon>Methanobacteriati</taxon>
        <taxon>Methanobacteriota</taxon>
        <taxon>Stenosarchaea group</taxon>
        <taxon>Halobacteria</taxon>
        <taxon>Halobacteriales</taxon>
        <taxon>Natrialbaceae</taxon>
        <taxon>Halovivax</taxon>
    </lineage>
</organism>
<gene>
    <name evidence="3" type="ORF">C479_12072</name>
</gene>
<feature type="transmembrane region" description="Helical" evidence="2">
    <location>
        <begin position="220"/>
        <end position="243"/>
    </location>
</feature>
<evidence type="ECO:0000256" key="2">
    <source>
        <dbReference type="SAM" id="Phobius"/>
    </source>
</evidence>
<reference evidence="3 4" key="1">
    <citation type="journal article" date="2014" name="PLoS Genet.">
        <title>Phylogenetically driven sequencing of extremely halophilic archaea reveals strategies for static and dynamic osmo-response.</title>
        <authorList>
            <person name="Becker E.A."/>
            <person name="Seitzer P.M."/>
            <person name="Tritt A."/>
            <person name="Larsen D."/>
            <person name="Krusor M."/>
            <person name="Yao A.I."/>
            <person name="Wu D."/>
            <person name="Madern D."/>
            <person name="Eisen J.A."/>
            <person name="Darling A.E."/>
            <person name="Facciotti M.T."/>
        </authorList>
    </citation>
    <scope>NUCLEOTIDE SEQUENCE [LARGE SCALE GENOMIC DNA]</scope>
    <source>
        <strain evidence="3 4">JCM 14624</strain>
    </source>
</reference>
<feature type="transmembrane region" description="Helical" evidence="2">
    <location>
        <begin position="189"/>
        <end position="208"/>
    </location>
</feature>
<feature type="transmembrane region" description="Helical" evidence="2">
    <location>
        <begin position="264"/>
        <end position="285"/>
    </location>
</feature>
<dbReference type="Proteomes" id="UP000011560">
    <property type="component" value="Unassembled WGS sequence"/>
</dbReference>
<proteinExistence type="predicted"/>
<keyword evidence="4" id="KW-1185">Reference proteome</keyword>
<evidence type="ECO:0000313" key="3">
    <source>
        <dbReference type="EMBL" id="ELZ09122.1"/>
    </source>
</evidence>
<name>M0BF75_9EURY</name>
<dbReference type="STRING" id="1227490.C479_12072"/>
<dbReference type="EMBL" id="AOIQ01000018">
    <property type="protein sequence ID" value="ELZ09122.1"/>
    <property type="molecule type" value="Genomic_DNA"/>
</dbReference>
<keyword evidence="2" id="KW-1133">Transmembrane helix</keyword>
<evidence type="ECO:0000256" key="1">
    <source>
        <dbReference type="SAM" id="MobiDB-lite"/>
    </source>
</evidence>
<protein>
    <submittedName>
        <fullName evidence="3">Uncharacterized protein</fullName>
    </submittedName>
</protein>
<feature type="transmembrane region" description="Helical" evidence="2">
    <location>
        <begin position="82"/>
        <end position="101"/>
    </location>
</feature>
<keyword evidence="2" id="KW-0472">Membrane</keyword>
<accession>M0BF75</accession>
<dbReference type="RefSeq" id="WP_007702827.1">
    <property type="nucleotide sequence ID" value="NZ_AOIQ01000018.1"/>
</dbReference>
<dbReference type="AlphaFoldDB" id="M0BF75"/>
<feature type="transmembrane region" description="Helical" evidence="2">
    <location>
        <begin position="146"/>
        <end position="169"/>
    </location>
</feature>
<feature type="compositionally biased region" description="Polar residues" evidence="1">
    <location>
        <begin position="38"/>
        <end position="47"/>
    </location>
</feature>
<feature type="transmembrane region" description="Helical" evidence="2">
    <location>
        <begin position="291"/>
        <end position="315"/>
    </location>
</feature>
<feature type="region of interest" description="Disordered" evidence="1">
    <location>
        <begin position="1"/>
        <end position="58"/>
    </location>
</feature>
<comment type="caution">
    <text evidence="3">The sequence shown here is derived from an EMBL/GenBank/DDBJ whole genome shotgun (WGS) entry which is preliminary data.</text>
</comment>
<sequence length="324" mass="32964">MSPNDAIDDDTRSTGGVATNGDPAGQANGADHGDDLSGQMSGSNRDGGSTDEGASTDRRMGSVVDASLVHATLAVVRARPRVFVPFLAIGLLGGWTALAKLESPIAVAPSPFPVRGYLHLPVSVVPSGQTGIEYGTGALLGLKPQFLAFLVALDLAVALVTAVALAIALWTIADGTNGIVPPVRRVGRLVSYVLVVQGSLLVAAYAPWAGVGGGDTTALLVLFLDVPFAIGLFTTPAYIVLVGNGPIQAGRESVALVTDRLPSIVAVVLLLGYAGYVLTGVATVVPDPDLGIVLGTILSTSVVGTVYTVAVFVVFRQRIGTSNG</sequence>